<dbReference type="GO" id="GO:0061630">
    <property type="term" value="F:ubiquitin protein ligase activity"/>
    <property type="evidence" value="ECO:0007669"/>
    <property type="project" value="InterPro"/>
</dbReference>
<evidence type="ECO:0000256" key="2">
    <source>
        <dbReference type="ARBA" id="ARBA00022771"/>
    </source>
</evidence>
<dbReference type="InterPro" id="IPR036855">
    <property type="entry name" value="Znf_CCCH_sf"/>
</dbReference>
<feature type="zinc finger region" description="C3H1-type" evidence="4">
    <location>
        <begin position="3"/>
        <end position="30"/>
    </location>
</feature>
<dbReference type="SMART" id="SM00356">
    <property type="entry name" value="ZnF_C3H1"/>
    <property type="match status" value="2"/>
</dbReference>
<dbReference type="AlphaFoldDB" id="A0A5J5EEI2"/>
<keyword evidence="2 4" id="KW-0863">Zinc-finger</keyword>
<keyword evidence="1 4" id="KW-0479">Metal-binding</keyword>
<evidence type="ECO:0000259" key="5">
    <source>
        <dbReference type="PROSITE" id="PS50103"/>
    </source>
</evidence>
<name>A0A5J5EEI2_9PEZI</name>
<organism evidence="6 7">
    <name type="scientific">Sphaerosporella brunnea</name>
    <dbReference type="NCBI Taxonomy" id="1250544"/>
    <lineage>
        <taxon>Eukaryota</taxon>
        <taxon>Fungi</taxon>
        <taxon>Dikarya</taxon>
        <taxon>Ascomycota</taxon>
        <taxon>Pezizomycotina</taxon>
        <taxon>Pezizomycetes</taxon>
        <taxon>Pezizales</taxon>
        <taxon>Pyronemataceae</taxon>
        <taxon>Sphaerosporella</taxon>
    </lineage>
</organism>
<dbReference type="InterPro" id="IPR045072">
    <property type="entry name" value="MKRN-like"/>
</dbReference>
<keyword evidence="7" id="KW-1185">Reference proteome</keyword>
<gene>
    <name evidence="6" type="ORF">FN846DRAFT_751009</name>
</gene>
<comment type="caution">
    <text evidence="6">The sequence shown here is derived from an EMBL/GenBank/DDBJ whole genome shotgun (WGS) entry which is preliminary data.</text>
</comment>
<dbReference type="SUPFAM" id="SSF90229">
    <property type="entry name" value="CCCH zinc finger"/>
    <property type="match status" value="1"/>
</dbReference>
<reference evidence="6 7" key="1">
    <citation type="submission" date="2019-09" db="EMBL/GenBank/DDBJ databases">
        <title>Draft genome of the ectomycorrhizal ascomycete Sphaerosporella brunnea.</title>
        <authorList>
            <consortium name="DOE Joint Genome Institute"/>
            <person name="Benucci G.M."/>
            <person name="Marozzi G."/>
            <person name="Antonielli L."/>
            <person name="Sanchez S."/>
            <person name="Marco P."/>
            <person name="Wang X."/>
            <person name="Falini L.B."/>
            <person name="Barry K."/>
            <person name="Haridas S."/>
            <person name="Lipzen A."/>
            <person name="Labutti K."/>
            <person name="Grigoriev I.V."/>
            <person name="Murat C."/>
            <person name="Martin F."/>
            <person name="Albertini E."/>
            <person name="Donnini D."/>
            <person name="Bonito G."/>
        </authorList>
    </citation>
    <scope>NUCLEOTIDE SEQUENCE [LARGE SCALE GENOMIC DNA]</scope>
    <source>
        <strain evidence="6 7">Sb_GMNB300</strain>
    </source>
</reference>
<evidence type="ECO:0000313" key="6">
    <source>
        <dbReference type="EMBL" id="KAA8894032.1"/>
    </source>
</evidence>
<feature type="non-terminal residue" evidence="6">
    <location>
        <position position="1"/>
    </location>
</feature>
<sequence length="59" mass="6482">SSDLKHVPCRFHWRGACQAGKMCPFSHTAAPGAPLQSCFFFEKGCCKFGRKCALAHILP</sequence>
<protein>
    <recommendedName>
        <fullName evidence="5">C3H1-type domain-containing protein</fullName>
    </recommendedName>
</protein>
<evidence type="ECO:0000256" key="1">
    <source>
        <dbReference type="ARBA" id="ARBA00022723"/>
    </source>
</evidence>
<proteinExistence type="predicted"/>
<dbReference type="EMBL" id="VXIS01000373">
    <property type="protein sequence ID" value="KAA8894032.1"/>
    <property type="molecule type" value="Genomic_DNA"/>
</dbReference>
<feature type="zinc finger region" description="C3H1-type" evidence="4">
    <location>
        <begin position="32"/>
        <end position="59"/>
    </location>
</feature>
<dbReference type="GO" id="GO:0008270">
    <property type="term" value="F:zinc ion binding"/>
    <property type="evidence" value="ECO:0007669"/>
    <property type="project" value="UniProtKB-KW"/>
</dbReference>
<dbReference type="InterPro" id="IPR000571">
    <property type="entry name" value="Znf_CCCH"/>
</dbReference>
<keyword evidence="3 4" id="KW-0862">Zinc</keyword>
<feature type="non-terminal residue" evidence="6">
    <location>
        <position position="59"/>
    </location>
</feature>
<dbReference type="PROSITE" id="PS50103">
    <property type="entry name" value="ZF_C3H1"/>
    <property type="match status" value="2"/>
</dbReference>
<dbReference type="OrthoDB" id="411372at2759"/>
<feature type="domain" description="C3H1-type" evidence="5">
    <location>
        <begin position="32"/>
        <end position="59"/>
    </location>
</feature>
<dbReference type="Proteomes" id="UP000326924">
    <property type="component" value="Unassembled WGS sequence"/>
</dbReference>
<accession>A0A5J5EEI2</accession>
<feature type="domain" description="C3H1-type" evidence="5">
    <location>
        <begin position="3"/>
        <end position="30"/>
    </location>
</feature>
<dbReference type="PANTHER" id="PTHR11224:SF10">
    <property type="entry name" value="IP09428P-RELATED"/>
    <property type="match status" value="1"/>
</dbReference>
<dbReference type="Gene3D" id="4.10.1000.10">
    <property type="entry name" value="Zinc finger, CCCH-type"/>
    <property type="match status" value="1"/>
</dbReference>
<dbReference type="InParanoid" id="A0A5J5EEI2"/>
<evidence type="ECO:0000256" key="4">
    <source>
        <dbReference type="PROSITE-ProRule" id="PRU00723"/>
    </source>
</evidence>
<dbReference type="GO" id="GO:0000209">
    <property type="term" value="P:protein polyubiquitination"/>
    <property type="evidence" value="ECO:0007669"/>
    <property type="project" value="InterPro"/>
</dbReference>
<dbReference type="PANTHER" id="PTHR11224">
    <property type="entry name" value="MAKORIN-RELATED"/>
    <property type="match status" value="1"/>
</dbReference>
<evidence type="ECO:0000256" key="3">
    <source>
        <dbReference type="ARBA" id="ARBA00022833"/>
    </source>
</evidence>
<evidence type="ECO:0000313" key="7">
    <source>
        <dbReference type="Proteomes" id="UP000326924"/>
    </source>
</evidence>